<feature type="compositionally biased region" description="Basic and acidic residues" evidence="1">
    <location>
        <begin position="66"/>
        <end position="77"/>
    </location>
</feature>
<reference evidence="3" key="1">
    <citation type="journal article" date="2020" name="Nat. Commun.">
        <title>Genome assembly of wild tea tree DASZ reveals pedigree and selection history of tea varieties.</title>
        <authorList>
            <person name="Zhang W."/>
            <person name="Zhang Y."/>
            <person name="Qiu H."/>
            <person name="Guo Y."/>
            <person name="Wan H."/>
            <person name="Zhang X."/>
            <person name="Scossa F."/>
            <person name="Alseekh S."/>
            <person name="Zhang Q."/>
            <person name="Wang P."/>
            <person name="Xu L."/>
            <person name="Schmidt M.H."/>
            <person name="Jia X."/>
            <person name="Li D."/>
            <person name="Zhu A."/>
            <person name="Guo F."/>
            <person name="Chen W."/>
            <person name="Ni D."/>
            <person name="Usadel B."/>
            <person name="Fernie A.R."/>
            <person name="Wen W."/>
        </authorList>
    </citation>
    <scope>NUCLEOTIDE SEQUENCE [LARGE SCALE GENOMIC DNA]</scope>
    <source>
        <strain evidence="3">cv. G240</strain>
    </source>
</reference>
<gene>
    <name evidence="2" type="ORF">HYC85_016439</name>
</gene>
<organism evidence="2 3">
    <name type="scientific">Camellia sinensis</name>
    <name type="common">Tea plant</name>
    <name type="synonym">Thea sinensis</name>
    <dbReference type="NCBI Taxonomy" id="4442"/>
    <lineage>
        <taxon>Eukaryota</taxon>
        <taxon>Viridiplantae</taxon>
        <taxon>Streptophyta</taxon>
        <taxon>Embryophyta</taxon>
        <taxon>Tracheophyta</taxon>
        <taxon>Spermatophyta</taxon>
        <taxon>Magnoliopsida</taxon>
        <taxon>eudicotyledons</taxon>
        <taxon>Gunneridae</taxon>
        <taxon>Pentapetalae</taxon>
        <taxon>asterids</taxon>
        <taxon>Ericales</taxon>
        <taxon>Theaceae</taxon>
        <taxon>Camellia</taxon>
    </lineage>
</organism>
<evidence type="ECO:0000313" key="3">
    <source>
        <dbReference type="Proteomes" id="UP000593564"/>
    </source>
</evidence>
<dbReference type="AlphaFoldDB" id="A0A7J7H1Y9"/>
<keyword evidence="3" id="KW-1185">Reference proteome</keyword>
<evidence type="ECO:0000256" key="1">
    <source>
        <dbReference type="SAM" id="MobiDB-lite"/>
    </source>
</evidence>
<reference evidence="2 3" key="2">
    <citation type="submission" date="2020-07" db="EMBL/GenBank/DDBJ databases">
        <title>Genome assembly of wild tea tree DASZ reveals pedigree and selection history of tea varieties.</title>
        <authorList>
            <person name="Zhang W."/>
        </authorList>
    </citation>
    <scope>NUCLEOTIDE SEQUENCE [LARGE SCALE GENOMIC DNA]</scope>
    <source>
        <strain evidence="3">cv. G240</strain>
        <tissue evidence="2">Leaf</tissue>
    </source>
</reference>
<feature type="region of interest" description="Disordered" evidence="1">
    <location>
        <begin position="66"/>
        <end position="86"/>
    </location>
</feature>
<dbReference type="EMBL" id="JACBKZ010000007">
    <property type="protein sequence ID" value="KAF5946211.1"/>
    <property type="molecule type" value="Genomic_DNA"/>
</dbReference>
<comment type="caution">
    <text evidence="2">The sequence shown here is derived from an EMBL/GenBank/DDBJ whole genome shotgun (WGS) entry which is preliminary data.</text>
</comment>
<proteinExistence type="predicted"/>
<evidence type="ECO:0000313" key="2">
    <source>
        <dbReference type="EMBL" id="KAF5946211.1"/>
    </source>
</evidence>
<accession>A0A7J7H1Y9</accession>
<protein>
    <submittedName>
        <fullName evidence="2">Uncharacterized protein</fullName>
    </submittedName>
</protein>
<name>A0A7J7H1Y9_CAMSI</name>
<sequence>MARNDPRQAGAEEAEAILVYNVMNPRRELVIPISRSRSFITYRGRHTCIQTSQVTAFLASTRKDCPKQNKYQPHQEEENQSSEFEIEKVKTEELGIMKEKFPSFSFPSVETESENVETNIFPDSLKEKNLLASDSPTFVSLETSESNYYSMLPIQMENFELLPEFRTSRI</sequence>
<dbReference type="Proteomes" id="UP000593564">
    <property type="component" value="Unassembled WGS sequence"/>
</dbReference>